<name>A0A165H015_EXIGL</name>
<dbReference type="Pfam" id="PF12937">
    <property type="entry name" value="F-box-like"/>
    <property type="match status" value="1"/>
</dbReference>
<sequence length="476" mass="53217">MARLGPITVHDLPAEMISHAFSYLNLQQLVYAAWVCRQWRDLGFEHPTFWRALAVDRAGSGSFSLLKARMGQGRGRPCCLKVVIAGTHPLIVPVLIRELLPALMPRALTLEVMLDTLYDQELFDVLNMPAPHLVDYARCSEVPLAREIFGGSTTSKLQTLRLVGASLPDVAIPALRSIRTLSIHHFTPNGTIFPTIALEQLRHLTSLTFASPEVELRTPFSADFVELLTHLDLLEFYCPHSTVKEFVQAVPSSCLAAIRTIRVLYSGAQGSDLLDQLLAPLCSLSHLAIQRADTITFSISLQDEQSGFVRTVVEPLPNYYCKPDGNEMANPLFRNVEMASQLSTVTVSVSVWPHLIPYLRHFDSVGTLIVEYDWLSDYAPRPQRLPAFPFPGIGSPGWSGLTTLVLQSRRDFIDVNALDVLAFLDLMIAQRCKNLELRRVRVIDEMDVLPERFKTIVSFAERLWPRDDQSTSGTLG</sequence>
<dbReference type="EMBL" id="KV426031">
    <property type="protein sequence ID" value="KZV91250.1"/>
    <property type="molecule type" value="Genomic_DNA"/>
</dbReference>
<reference evidence="2 3" key="1">
    <citation type="journal article" date="2016" name="Mol. Biol. Evol.">
        <title>Comparative Genomics of Early-Diverging Mushroom-Forming Fungi Provides Insights into the Origins of Lignocellulose Decay Capabilities.</title>
        <authorList>
            <person name="Nagy L.G."/>
            <person name="Riley R."/>
            <person name="Tritt A."/>
            <person name="Adam C."/>
            <person name="Daum C."/>
            <person name="Floudas D."/>
            <person name="Sun H."/>
            <person name="Yadav J.S."/>
            <person name="Pangilinan J."/>
            <person name="Larsson K.H."/>
            <person name="Matsuura K."/>
            <person name="Barry K."/>
            <person name="Labutti K."/>
            <person name="Kuo R."/>
            <person name="Ohm R.A."/>
            <person name="Bhattacharya S.S."/>
            <person name="Shirouzu T."/>
            <person name="Yoshinaga Y."/>
            <person name="Martin F.M."/>
            <person name="Grigoriev I.V."/>
            <person name="Hibbett D.S."/>
        </authorList>
    </citation>
    <scope>NUCLEOTIDE SEQUENCE [LARGE SCALE GENOMIC DNA]</scope>
    <source>
        <strain evidence="2 3">HHB12029</strain>
    </source>
</reference>
<dbReference type="InParanoid" id="A0A165H015"/>
<proteinExistence type="predicted"/>
<evidence type="ECO:0000313" key="2">
    <source>
        <dbReference type="EMBL" id="KZV91250.1"/>
    </source>
</evidence>
<dbReference type="InterPro" id="IPR001810">
    <property type="entry name" value="F-box_dom"/>
</dbReference>
<evidence type="ECO:0000313" key="3">
    <source>
        <dbReference type="Proteomes" id="UP000077266"/>
    </source>
</evidence>
<keyword evidence="3" id="KW-1185">Reference proteome</keyword>
<gene>
    <name evidence="2" type="ORF">EXIGLDRAFT_693899</name>
</gene>
<feature type="domain" description="F-box" evidence="1">
    <location>
        <begin position="6"/>
        <end position="53"/>
    </location>
</feature>
<dbReference type="Gene3D" id="1.20.1280.50">
    <property type="match status" value="1"/>
</dbReference>
<evidence type="ECO:0000259" key="1">
    <source>
        <dbReference type="PROSITE" id="PS50181"/>
    </source>
</evidence>
<dbReference type="InterPro" id="IPR036047">
    <property type="entry name" value="F-box-like_dom_sf"/>
</dbReference>
<accession>A0A165H015</accession>
<dbReference type="PROSITE" id="PS50181">
    <property type="entry name" value="FBOX"/>
    <property type="match status" value="1"/>
</dbReference>
<organism evidence="2 3">
    <name type="scientific">Exidia glandulosa HHB12029</name>
    <dbReference type="NCBI Taxonomy" id="1314781"/>
    <lineage>
        <taxon>Eukaryota</taxon>
        <taxon>Fungi</taxon>
        <taxon>Dikarya</taxon>
        <taxon>Basidiomycota</taxon>
        <taxon>Agaricomycotina</taxon>
        <taxon>Agaricomycetes</taxon>
        <taxon>Auriculariales</taxon>
        <taxon>Exidiaceae</taxon>
        <taxon>Exidia</taxon>
    </lineage>
</organism>
<dbReference type="SUPFAM" id="SSF81383">
    <property type="entry name" value="F-box domain"/>
    <property type="match status" value="1"/>
</dbReference>
<dbReference type="OrthoDB" id="2423701at2759"/>
<protein>
    <recommendedName>
        <fullName evidence="1">F-box domain-containing protein</fullName>
    </recommendedName>
</protein>
<dbReference type="Proteomes" id="UP000077266">
    <property type="component" value="Unassembled WGS sequence"/>
</dbReference>
<dbReference type="AlphaFoldDB" id="A0A165H015"/>